<dbReference type="AlphaFoldDB" id="A0A437LUI7"/>
<dbReference type="OrthoDB" id="7224136at2"/>
<feature type="compositionally biased region" description="Basic and acidic residues" evidence="4">
    <location>
        <begin position="699"/>
        <end position="718"/>
    </location>
</feature>
<evidence type="ECO:0000313" key="6">
    <source>
        <dbReference type="EMBL" id="RVT89095.1"/>
    </source>
</evidence>
<feature type="region of interest" description="Disordered" evidence="4">
    <location>
        <begin position="694"/>
        <end position="769"/>
    </location>
</feature>
<organism evidence="6 7">
    <name type="scientific">Sphingomonas crocodyli</name>
    <dbReference type="NCBI Taxonomy" id="1979270"/>
    <lineage>
        <taxon>Bacteria</taxon>
        <taxon>Pseudomonadati</taxon>
        <taxon>Pseudomonadota</taxon>
        <taxon>Alphaproteobacteria</taxon>
        <taxon>Sphingomonadales</taxon>
        <taxon>Sphingomonadaceae</taxon>
        <taxon>Sphingomonas</taxon>
    </lineage>
</organism>
<evidence type="ECO:0000313" key="7">
    <source>
        <dbReference type="Proteomes" id="UP000282971"/>
    </source>
</evidence>
<dbReference type="Proteomes" id="UP000282971">
    <property type="component" value="Unassembled WGS sequence"/>
</dbReference>
<dbReference type="PANTHER" id="PTHR47234:SF1">
    <property type="entry name" value="TONB-DEPENDENT RECEPTOR"/>
    <property type="match status" value="1"/>
</dbReference>
<evidence type="ECO:0000256" key="5">
    <source>
        <dbReference type="SAM" id="SignalP"/>
    </source>
</evidence>
<evidence type="ECO:0000256" key="3">
    <source>
        <dbReference type="ARBA" id="ARBA00023237"/>
    </source>
</evidence>
<feature type="compositionally biased region" description="Gly residues" evidence="4">
    <location>
        <begin position="735"/>
        <end position="769"/>
    </location>
</feature>
<keyword evidence="2" id="KW-0472">Membrane</keyword>
<keyword evidence="5" id="KW-0732">Signal</keyword>
<feature type="compositionally biased region" description="Polar residues" evidence="4">
    <location>
        <begin position="722"/>
        <end position="732"/>
    </location>
</feature>
<sequence length="955" mass="100605">MRDVARLMLASFLTGGVGAAALAQGLPPVNAGAAAAASDAADFEDAQAIVVRGQKLPGATLGDIQPETMLSPADIRSYGVSTVSELLSELSAQTSTGQGRDGGAPVVLLNGKRISGMAEIRDIPTEAIRRVDIMPEEVALKYGYRPDQKVVNIVLRPRFRATTTELEGSTTTEGGRETGQANAYMLRIQGDNRLNLGLRYQRAEPLLESDRDVTSRALTQPYDPVGNITAPRGAASSEIDPTLSALAGTPVTVAGVPVVAGNGRPTVAAFVPGANRANVTDTAGFRTLQSSTDQLVANVVLARPLWDGVSGTFTGTFTANGSTSDQGLATASLNVPAGSAFSPFTRPVQLYRFLGDDALQQRVRSTDTVVGANLNGSFSGTWRWNFTGSFDHADTRTRTDRGYDLTGLQSAINLGTVNPFGAYSDALLPTRPDDRARAKNDIGKAAFVTSGTIASIKAGAISGSFTVSGEFNELDSTSTRLGVVTRSNSSRKIGSGQASVDVPIASARNDVLPFLGELSVNLNAGIDQVSNFGALKTYGVGTNWRPVKGVSLVASFTSDEGAPTVQQLSNPVIATPEVRVYDFVTGRSVDVIRTSGGNPFLTNDNRHVWKLGVTLKPFTEDLTLQANYVRTRTRNSVASFPLAIGGVEAAFPGRFTRDVDGNLAAIDARPIQYEREDSQQLRWGINFSKGFKTAAGERQQAENRARFDAMRAAREAQREQAPTPQQQESRNAGDSGQGERGGGDRGPAGGPGGPGGPPGGFGGPRAPGGFGGGGRIRLSVYHTWYFQDEILIRQGIPKLDLLDGAATGNNGGQPRHLIDAQLNVTRDGLGFRLGAKYQSATKVTGGSVNAVGSTGDLRFGDLATASLRLFADVGGIPGMAVKHPWTRGLRVSLGVDNVFNQRIRVRDATGATPLSYQPEYLDPLGRVVKISIRKLFFPTFPQGPGQGGPGRGGSD</sequence>
<name>A0A437LUI7_9SPHN</name>
<keyword evidence="3" id="KW-0998">Cell outer membrane</keyword>
<evidence type="ECO:0000256" key="2">
    <source>
        <dbReference type="ARBA" id="ARBA00023136"/>
    </source>
</evidence>
<feature type="chain" id="PRO_5019036444" evidence="5">
    <location>
        <begin position="20"/>
        <end position="955"/>
    </location>
</feature>
<evidence type="ECO:0000256" key="4">
    <source>
        <dbReference type="SAM" id="MobiDB-lite"/>
    </source>
</evidence>
<proteinExistence type="predicted"/>
<feature type="signal peptide" evidence="5">
    <location>
        <begin position="1"/>
        <end position="19"/>
    </location>
</feature>
<accession>A0A437LUI7</accession>
<dbReference type="InterPro" id="IPR036942">
    <property type="entry name" value="Beta-barrel_TonB_sf"/>
</dbReference>
<comment type="caution">
    <text evidence="6">The sequence shown here is derived from an EMBL/GenBank/DDBJ whole genome shotgun (WGS) entry which is preliminary data.</text>
</comment>
<dbReference type="Gene3D" id="2.40.170.20">
    <property type="entry name" value="TonB-dependent receptor, beta-barrel domain"/>
    <property type="match status" value="2"/>
</dbReference>
<keyword evidence="7" id="KW-1185">Reference proteome</keyword>
<evidence type="ECO:0000256" key="1">
    <source>
        <dbReference type="ARBA" id="ARBA00004442"/>
    </source>
</evidence>
<keyword evidence="6" id="KW-0675">Receptor</keyword>
<dbReference type="RefSeq" id="WP_127746683.1">
    <property type="nucleotide sequence ID" value="NZ_SACN01000006.1"/>
</dbReference>
<dbReference type="SUPFAM" id="SSF56935">
    <property type="entry name" value="Porins"/>
    <property type="match status" value="1"/>
</dbReference>
<dbReference type="PANTHER" id="PTHR47234">
    <property type="match status" value="1"/>
</dbReference>
<protein>
    <submittedName>
        <fullName evidence="6">TonB-dependent receptor</fullName>
    </submittedName>
</protein>
<comment type="subcellular location">
    <subcellularLocation>
        <location evidence="1">Cell outer membrane</location>
    </subcellularLocation>
</comment>
<reference evidence="6 7" key="1">
    <citation type="submission" date="2019-01" db="EMBL/GenBank/DDBJ databases">
        <authorList>
            <person name="Chen W.-M."/>
        </authorList>
    </citation>
    <scope>NUCLEOTIDE SEQUENCE [LARGE SCALE GENOMIC DNA]</scope>
    <source>
        <strain evidence="6 7">CCP-7</strain>
    </source>
</reference>
<dbReference type="EMBL" id="SACN01000006">
    <property type="protein sequence ID" value="RVT89095.1"/>
    <property type="molecule type" value="Genomic_DNA"/>
</dbReference>
<gene>
    <name evidence="6" type="ORF">EOD43_22495</name>
</gene>
<dbReference type="GO" id="GO:0009279">
    <property type="term" value="C:cell outer membrane"/>
    <property type="evidence" value="ECO:0007669"/>
    <property type="project" value="UniProtKB-SubCell"/>
</dbReference>